<dbReference type="EMBL" id="KZ451959">
    <property type="protein sequence ID" value="PKA57906.1"/>
    <property type="molecule type" value="Genomic_DNA"/>
</dbReference>
<proteinExistence type="predicted"/>
<evidence type="ECO:0000313" key="2">
    <source>
        <dbReference type="Proteomes" id="UP000236161"/>
    </source>
</evidence>
<sequence length="111" mass="12826">MPLERCFKFLAGLYLHRPAPAAMWFARMKKEYGAYGAVHCLRSPKLDLSQKTDQVELLSLSSAYPYNGKFWKGRGFDILKGCEELLQPIGSTVWWELKNRKGRYLLTTVHT</sequence>
<evidence type="ECO:0000313" key="1">
    <source>
        <dbReference type="EMBL" id="PKA57906.1"/>
    </source>
</evidence>
<gene>
    <name evidence="1" type="ORF">AXF42_Ash012445</name>
</gene>
<dbReference type="Proteomes" id="UP000236161">
    <property type="component" value="Unassembled WGS sequence"/>
</dbReference>
<reference evidence="1 2" key="1">
    <citation type="journal article" date="2017" name="Nature">
        <title>The Apostasia genome and the evolution of orchids.</title>
        <authorList>
            <person name="Zhang G.Q."/>
            <person name="Liu K.W."/>
            <person name="Li Z."/>
            <person name="Lohaus R."/>
            <person name="Hsiao Y.Y."/>
            <person name="Niu S.C."/>
            <person name="Wang J.Y."/>
            <person name="Lin Y.C."/>
            <person name="Xu Q."/>
            <person name="Chen L.J."/>
            <person name="Yoshida K."/>
            <person name="Fujiwara S."/>
            <person name="Wang Z.W."/>
            <person name="Zhang Y.Q."/>
            <person name="Mitsuda N."/>
            <person name="Wang M."/>
            <person name="Liu G.H."/>
            <person name="Pecoraro L."/>
            <person name="Huang H.X."/>
            <person name="Xiao X.J."/>
            <person name="Lin M."/>
            <person name="Wu X.Y."/>
            <person name="Wu W.L."/>
            <person name="Chen Y.Y."/>
            <person name="Chang S.B."/>
            <person name="Sakamoto S."/>
            <person name="Ohme-Takagi M."/>
            <person name="Yagi M."/>
            <person name="Zeng S.J."/>
            <person name="Shen C.Y."/>
            <person name="Yeh C.M."/>
            <person name="Luo Y.B."/>
            <person name="Tsai W.C."/>
            <person name="Van de Peer Y."/>
            <person name="Liu Z.J."/>
        </authorList>
    </citation>
    <scope>NUCLEOTIDE SEQUENCE [LARGE SCALE GENOMIC DNA]</scope>
    <source>
        <strain evidence="2">cv. Shenzhen</strain>
        <tissue evidence="1">Stem</tissue>
    </source>
</reference>
<accession>A0A2I0AR12</accession>
<name>A0A2I0AR12_9ASPA</name>
<protein>
    <submittedName>
        <fullName evidence="1">Uncharacterized protein</fullName>
    </submittedName>
</protein>
<dbReference type="AlphaFoldDB" id="A0A2I0AR12"/>
<keyword evidence="2" id="KW-1185">Reference proteome</keyword>
<organism evidence="1 2">
    <name type="scientific">Apostasia shenzhenica</name>
    <dbReference type="NCBI Taxonomy" id="1088818"/>
    <lineage>
        <taxon>Eukaryota</taxon>
        <taxon>Viridiplantae</taxon>
        <taxon>Streptophyta</taxon>
        <taxon>Embryophyta</taxon>
        <taxon>Tracheophyta</taxon>
        <taxon>Spermatophyta</taxon>
        <taxon>Magnoliopsida</taxon>
        <taxon>Liliopsida</taxon>
        <taxon>Asparagales</taxon>
        <taxon>Orchidaceae</taxon>
        <taxon>Apostasioideae</taxon>
        <taxon>Apostasia</taxon>
    </lineage>
</organism>